<dbReference type="SUPFAM" id="SSF53187">
    <property type="entry name" value="Zn-dependent exopeptidases"/>
    <property type="match status" value="1"/>
</dbReference>
<dbReference type="PANTHER" id="PTHR11963">
    <property type="entry name" value="LEUCINE AMINOPEPTIDASE-RELATED"/>
    <property type="match status" value="1"/>
</dbReference>
<feature type="active site" evidence="9">
    <location>
        <position position="281"/>
    </location>
</feature>
<dbReference type="FunFam" id="3.40.630.10:FF:000004">
    <property type="entry name" value="Probable cytosol aminopeptidase"/>
    <property type="match status" value="1"/>
</dbReference>
<keyword evidence="5 9" id="KW-0645">Protease</keyword>
<keyword evidence="6 9" id="KW-0479">Metal-binding</keyword>
<organism evidence="11 12">
    <name type="scientific">Candidatus Ishikawaella capsulata Mpkobe</name>
    <dbReference type="NCBI Taxonomy" id="476281"/>
    <lineage>
        <taxon>Bacteria</taxon>
        <taxon>Pseudomonadati</taxon>
        <taxon>Pseudomonadota</taxon>
        <taxon>Gammaproteobacteria</taxon>
        <taxon>Enterobacterales</taxon>
        <taxon>Enterobacteriaceae</taxon>
        <taxon>Candidatus Ishikawella</taxon>
    </lineage>
</organism>
<comment type="subcellular location">
    <subcellularLocation>
        <location evidence="9">Cytoplasm</location>
    </subcellularLocation>
</comment>
<dbReference type="PRINTS" id="PR00481">
    <property type="entry name" value="LAMNOPPTDASE"/>
</dbReference>
<dbReference type="MEROPS" id="M17.003"/>
<dbReference type="NCBIfam" id="NF002074">
    <property type="entry name" value="PRK00913.1-4"/>
    <property type="match status" value="1"/>
</dbReference>
<dbReference type="Proteomes" id="UP000061704">
    <property type="component" value="Chromosome"/>
</dbReference>
<dbReference type="InterPro" id="IPR011356">
    <property type="entry name" value="Leucine_aapep/pepB"/>
</dbReference>
<feature type="binding site" evidence="9">
    <location>
        <position position="353"/>
    </location>
    <ligand>
        <name>Mn(2+)</name>
        <dbReference type="ChEBI" id="CHEBI:29035"/>
        <label>2</label>
    </ligand>
</feature>
<dbReference type="GO" id="GO:0005737">
    <property type="term" value="C:cytoplasm"/>
    <property type="evidence" value="ECO:0007669"/>
    <property type="project" value="UniProtKB-SubCell"/>
</dbReference>
<dbReference type="OrthoDB" id="9809354at2"/>
<feature type="binding site" evidence="9">
    <location>
        <position position="269"/>
    </location>
    <ligand>
        <name>Mn(2+)</name>
        <dbReference type="ChEBI" id="CHEBI:29035"/>
        <label>2</label>
    </ligand>
</feature>
<proteinExistence type="inferred from homology"/>
<dbReference type="HAMAP" id="MF_00181">
    <property type="entry name" value="Cytosol_peptidase_M17"/>
    <property type="match status" value="1"/>
</dbReference>
<dbReference type="PANTHER" id="PTHR11963:SF23">
    <property type="entry name" value="CYTOSOL AMINOPEPTIDASE"/>
    <property type="match status" value="1"/>
</dbReference>
<keyword evidence="8 9" id="KW-0464">Manganese</keyword>
<comment type="function">
    <text evidence="9">Presumably involved in the processing and regular turnover of intracellular proteins. Catalyzes the removal of unsubstituted N-terminal amino acids from various peptides.</text>
</comment>
<dbReference type="EC" id="3.4.11.1" evidence="9"/>
<gene>
    <name evidence="9 11" type="primary">pepA</name>
    <name evidence="11" type="ORF">ICMP_299</name>
</gene>
<dbReference type="Pfam" id="PF00883">
    <property type="entry name" value="Peptidase_M17"/>
    <property type="match status" value="1"/>
</dbReference>
<evidence type="ECO:0000256" key="2">
    <source>
        <dbReference type="ARBA" id="ARBA00000967"/>
    </source>
</evidence>
<dbReference type="InterPro" id="IPR000819">
    <property type="entry name" value="Peptidase_M17_C"/>
</dbReference>
<keyword evidence="7 9" id="KW-0378">Hydrolase</keyword>
<dbReference type="EMBL" id="AP010872">
    <property type="protein sequence ID" value="BAH83154.1"/>
    <property type="molecule type" value="Genomic_DNA"/>
</dbReference>
<feature type="binding site" evidence="9">
    <location>
        <position position="292"/>
    </location>
    <ligand>
        <name>Mn(2+)</name>
        <dbReference type="ChEBI" id="CHEBI:29035"/>
        <label>2</label>
    </ligand>
</feature>
<keyword evidence="4 9" id="KW-0031">Aminopeptidase</keyword>
<feature type="active site" evidence="9">
    <location>
        <position position="355"/>
    </location>
</feature>
<dbReference type="GO" id="GO:0030145">
    <property type="term" value="F:manganese ion binding"/>
    <property type="evidence" value="ECO:0007669"/>
    <property type="project" value="UniProtKB-UniRule"/>
</dbReference>
<evidence type="ECO:0000259" key="10">
    <source>
        <dbReference type="PROSITE" id="PS00631"/>
    </source>
</evidence>
<dbReference type="EC" id="3.4.11.10" evidence="9"/>
<feature type="domain" description="Cytosol aminopeptidase" evidence="10">
    <location>
        <begin position="349"/>
        <end position="356"/>
    </location>
</feature>
<dbReference type="Gene3D" id="3.40.630.10">
    <property type="entry name" value="Zn peptidases"/>
    <property type="match status" value="1"/>
</dbReference>
<dbReference type="GO" id="GO:0070006">
    <property type="term" value="F:metalloaminopeptidase activity"/>
    <property type="evidence" value="ECO:0007669"/>
    <property type="project" value="InterPro"/>
</dbReference>
<dbReference type="Pfam" id="PF02789">
    <property type="entry name" value="Peptidase_M17_N"/>
    <property type="match status" value="1"/>
</dbReference>
<dbReference type="AlphaFoldDB" id="C5WCU8"/>
<evidence type="ECO:0000256" key="5">
    <source>
        <dbReference type="ARBA" id="ARBA00022670"/>
    </source>
</evidence>
<evidence type="ECO:0000256" key="6">
    <source>
        <dbReference type="ARBA" id="ARBA00022723"/>
    </source>
</evidence>
<accession>C5WCU8</accession>
<evidence type="ECO:0000313" key="12">
    <source>
        <dbReference type="Proteomes" id="UP000061704"/>
    </source>
</evidence>
<reference evidence="11 12" key="1">
    <citation type="journal article" date="2011" name="Genome Biol. Evol.">
        <title>Reductive evolution of bacterial genome in insect gut environment.</title>
        <authorList>
            <person name="Nikoh N."/>
            <person name="Hosokawa T."/>
            <person name="Ohshima K."/>
            <person name="Hattori M."/>
            <person name="Fukatsu T."/>
        </authorList>
    </citation>
    <scope>NUCLEOTIDE SEQUENCE [LARGE SCALE GENOMIC DNA]</scope>
    <source>
        <strain evidence="11 12">Mpkobe</strain>
    </source>
</reference>
<name>C5WCU8_9ENTR</name>
<evidence type="ECO:0000256" key="7">
    <source>
        <dbReference type="ARBA" id="ARBA00022801"/>
    </source>
</evidence>
<evidence type="ECO:0000256" key="9">
    <source>
        <dbReference type="HAMAP-Rule" id="MF_00181"/>
    </source>
</evidence>
<feature type="binding site" evidence="9">
    <location>
        <position position="274"/>
    </location>
    <ligand>
        <name>Mn(2+)</name>
        <dbReference type="ChEBI" id="CHEBI:29035"/>
        <label>1</label>
    </ligand>
</feature>
<comment type="catalytic activity">
    <reaction evidence="2 9">
        <text>Release of an N-terminal amino acid, preferentially leucine, but not glutamic or aspartic acids.</text>
        <dbReference type="EC" id="3.4.11.10"/>
    </reaction>
</comment>
<evidence type="ECO:0000256" key="4">
    <source>
        <dbReference type="ARBA" id="ARBA00022438"/>
    </source>
</evidence>
<evidence type="ECO:0000313" key="11">
    <source>
        <dbReference type="EMBL" id="BAH83154.1"/>
    </source>
</evidence>
<keyword evidence="9" id="KW-0963">Cytoplasm</keyword>
<feature type="binding site" evidence="9">
    <location>
        <position position="274"/>
    </location>
    <ligand>
        <name>Mn(2+)</name>
        <dbReference type="ChEBI" id="CHEBI:29035"/>
        <label>2</label>
    </ligand>
</feature>
<dbReference type="InterPro" id="IPR023042">
    <property type="entry name" value="Peptidase_M17_leu_NH2_pept"/>
</dbReference>
<protein>
    <recommendedName>
        <fullName evidence="9">Probable cytosol aminopeptidase</fullName>
        <ecNumber evidence="9">3.4.11.1</ecNumber>
    </recommendedName>
    <alternativeName>
        <fullName evidence="9">Leucine aminopeptidase</fullName>
        <shortName evidence="9">LAP</shortName>
        <ecNumber evidence="9">3.4.11.10</ecNumber>
    </alternativeName>
    <alternativeName>
        <fullName evidence="9">Leucyl aminopeptidase</fullName>
    </alternativeName>
</protein>
<dbReference type="GO" id="GO:0006508">
    <property type="term" value="P:proteolysis"/>
    <property type="evidence" value="ECO:0007669"/>
    <property type="project" value="UniProtKB-KW"/>
</dbReference>
<keyword evidence="12" id="KW-1185">Reference proteome</keyword>
<dbReference type="CDD" id="cd00433">
    <property type="entry name" value="Peptidase_M17"/>
    <property type="match status" value="1"/>
</dbReference>
<dbReference type="InterPro" id="IPR043472">
    <property type="entry name" value="Macro_dom-like"/>
</dbReference>
<dbReference type="PROSITE" id="PS00631">
    <property type="entry name" value="CYTOSOL_AP"/>
    <property type="match status" value="1"/>
</dbReference>
<evidence type="ECO:0000256" key="1">
    <source>
        <dbReference type="ARBA" id="ARBA00000135"/>
    </source>
</evidence>
<comment type="cofactor">
    <cofactor evidence="9">
        <name>Mn(2+)</name>
        <dbReference type="ChEBI" id="CHEBI:29035"/>
    </cofactor>
    <text evidence="9">Binds 2 manganese ions per subunit.</text>
</comment>
<feature type="binding site" evidence="9">
    <location>
        <position position="353"/>
    </location>
    <ligand>
        <name>Mn(2+)</name>
        <dbReference type="ChEBI" id="CHEBI:29035"/>
        <label>1</label>
    </ligand>
</feature>
<dbReference type="InterPro" id="IPR008283">
    <property type="entry name" value="Peptidase_M17_N"/>
</dbReference>
<dbReference type="STRING" id="476281.ICMP_299"/>
<sequence length="500" mass="55083">MEFKVKDIQVQKLHTACIMVGIFTSYGLSLTAKELDKLSNNYLSNLLKKGELDGTIGTNLLLYNVPNIPIERVLLVGCGEESNIDAIQYKKIITTTINTLKSTCVPEVVCFLNEIYVRDCDNYWKIRHAIESTAESLYDFNQLKSTQNIIRHNLNSMIFNVSSYELKNAQNAIQHGLAVVTGVREAKNLSNLPPNICNARYLALKACQLSEQYSKKIKTSLIDKKKMEELGMNAYLAVGAGSHNEPLMSVIEYKGDKNPDAHPIVLIGKGLTFDSGGISIKPSQAMDEMKYDMCGAASVYGVMCMVAKMNLPLNILGILAGCENMPDGRAMRPGDVLTTMSGKTVEVLNTDAEGRLVLCDVLTYIERFQPELVIDIATLTGACIIALGHHVSGLMSNRDVLANELIYAGEQSGDLVWRLPLLKQYQEQLKSTFADIANIGGRPAGTITAACFLSQFAYKYDWAHLDIAGTAWNSGKLKEATGRPVPLLSQFLINRAHLKE</sequence>
<dbReference type="KEGG" id="icp:ICMP_299"/>
<evidence type="ECO:0000256" key="3">
    <source>
        <dbReference type="ARBA" id="ARBA00009528"/>
    </source>
</evidence>
<feature type="binding site" evidence="9">
    <location>
        <position position="351"/>
    </location>
    <ligand>
        <name>Mn(2+)</name>
        <dbReference type="ChEBI" id="CHEBI:29035"/>
        <label>1</label>
    </ligand>
</feature>
<dbReference type="HOGENOM" id="CLU_013734_2_2_6"/>
<comment type="similarity">
    <text evidence="3 9">Belongs to the peptidase M17 family.</text>
</comment>
<dbReference type="Gene3D" id="3.40.220.10">
    <property type="entry name" value="Leucine Aminopeptidase, subunit E, domain 1"/>
    <property type="match status" value="1"/>
</dbReference>
<dbReference type="RefSeq" id="WP_041069175.1">
    <property type="nucleotide sequence ID" value="NZ_AP010872.1"/>
</dbReference>
<dbReference type="SUPFAM" id="SSF52949">
    <property type="entry name" value="Macro domain-like"/>
    <property type="match status" value="1"/>
</dbReference>
<comment type="catalytic activity">
    <reaction evidence="1 9">
        <text>Release of an N-terminal amino acid, Xaa-|-Yaa-, in which Xaa is preferably Leu, but may be other amino acids including Pro although not Arg or Lys, and Yaa may be Pro. Amino acid amides and methyl esters are also readily hydrolyzed, but rates on arylamides are exceedingly low.</text>
        <dbReference type="EC" id="3.4.11.1"/>
    </reaction>
</comment>
<evidence type="ECO:0000256" key="8">
    <source>
        <dbReference type="ARBA" id="ARBA00023211"/>
    </source>
</evidence>